<keyword evidence="19" id="KW-1185">Reference proteome</keyword>
<protein>
    <recommendedName>
        <fullName evidence="15 16">Replication protein E1</fullName>
        <ecNumber evidence="15 16">5.6.2.4</ecNumber>
    </recommendedName>
    <alternativeName>
        <fullName evidence="15">ATP-dependent helicase E1</fullName>
    </alternativeName>
    <alternativeName>
        <fullName evidence="15">DNA 3'-5' helicase E1</fullName>
    </alternativeName>
</protein>
<evidence type="ECO:0000256" key="11">
    <source>
        <dbReference type="ARBA" id="ARBA00023235"/>
    </source>
</evidence>
<sequence>MADPNKGTDTTDNFDCNSEWLLVDEAECVDDLDVLDELLEESTQCSTVSNLIDDDPVDIEDQGNSLALFNSQVTEDCNTAISALKRKLIKSPQLQTVAELSPRLQAVSISPKKQSKRRLFDDSGIGEDEAQNTSQVALDSLESSLETSGAGLTINLLHCSNRQATVHLKFKELYGVSFKELTRNFKSDKSCSNSWVIAVYNAVEEVLEASKVQLQKHVEFLQLIVYGFHGLYLIVFKSTKNRDTVSKLFTEMLNVNALQLMCDPPRTRSVPVALFFYRKSLGNASFMYGEVPDWIKKQTLVEHQSASAAETFDFSSMVQWAYDNEFTEEAEIAYQYALAADEDPNAEAFLKHNNQYKFVKDCAAMVKMYRRYELRQMSMAEWIDKCCSKCTENGNWKIIATFLKHQNVQFLSFLIALKPFLQGVPKKNCLVFVGPPDTGKSYFCFSLIRFFGGKVVSFMNRNSHFWLQPLQDTKLGFLDDATHPCWVYMDINLRNGLDGNLVSLDAKHRAPMQMKLPPLLVTTNVDVMEDQSLRYLHSRLVCFKFPNKLPLNDDGSLVYEITNDTWACFFRKFATQLNLVLEDGENGNTGNSDRTFRCTARCHIESN</sequence>
<dbReference type="EC" id="5.6.2.4" evidence="15 16"/>
<feature type="cross-link" description="Glycyl lysine isopeptide (Lys-Gly) (interchain with G-Cter in SUMO)" evidence="15">
    <location>
        <position position="515"/>
    </location>
</feature>
<comment type="PTM">
    <text evidence="15">Sumoylated.</text>
</comment>
<feature type="short sequence motif" description="Nuclear export signal" evidence="15">
    <location>
        <begin position="100"/>
        <end position="109"/>
    </location>
</feature>
<dbReference type="GO" id="GO:0016887">
    <property type="term" value="F:ATP hydrolysis activity"/>
    <property type="evidence" value="ECO:0007669"/>
    <property type="project" value="RHEA"/>
</dbReference>
<dbReference type="InterPro" id="IPR016393">
    <property type="entry name" value="Rep_E1_papillomaV"/>
</dbReference>
<dbReference type="GO" id="GO:0043138">
    <property type="term" value="F:3'-5' DNA helicase activity"/>
    <property type="evidence" value="ECO:0007669"/>
    <property type="project" value="UniProtKB-UniRule"/>
</dbReference>
<keyword evidence="9 15" id="KW-0067">ATP-binding</keyword>
<keyword evidence="3 15" id="KW-0597">Phosphoprotein</keyword>
<dbReference type="InterPro" id="IPR014015">
    <property type="entry name" value="Helicase_SF3_DNA-vir"/>
</dbReference>
<feature type="short sequence motif" description="Nuclear localization signal" evidence="15">
    <location>
        <begin position="85"/>
        <end position="87"/>
    </location>
</feature>
<dbReference type="PROSITE" id="PS51206">
    <property type="entry name" value="SF3_HELICASE_1"/>
    <property type="match status" value="1"/>
</dbReference>
<evidence type="ECO:0000256" key="2">
    <source>
        <dbReference type="ARBA" id="ARBA00022518"/>
    </source>
</evidence>
<evidence type="ECO:0000256" key="12">
    <source>
        <dbReference type="ARBA" id="ARBA00034617"/>
    </source>
</evidence>
<gene>
    <name evidence="15 18" type="primary">E1</name>
</gene>
<keyword evidence="15" id="KW-1017">Isopeptide bond</keyword>
<dbReference type="KEGG" id="vg:5896661"/>
<feature type="domain" description="SF3 helicase" evidence="17">
    <location>
        <begin position="408"/>
        <end position="558"/>
    </location>
</feature>
<dbReference type="Gene3D" id="1.10.10.510">
    <property type="entry name" value="Zinc finger, large T-antigen D1 domain"/>
    <property type="match status" value="1"/>
</dbReference>
<comment type="caution">
    <text evidence="15">Lacks conserved residue(s) required for the propagation of feature annotation.</text>
</comment>
<feature type="binding site" evidence="15">
    <location>
        <begin position="434"/>
        <end position="441"/>
    </location>
    <ligand>
        <name>ATP</name>
        <dbReference type="ChEBI" id="CHEBI:30616"/>
    </ligand>
</feature>
<comment type="function">
    <text evidence="16">ATP-dependent DNA helicase required for initiation of viral DNA replication. It forms a complex with the viral E2 protein. The E1-E2 complex binds to the replication origin which contains binding sites for both proteins.</text>
</comment>
<dbReference type="Pfam" id="PF00519">
    <property type="entry name" value="PPV_E1_C"/>
    <property type="match status" value="1"/>
</dbReference>
<dbReference type="Gene3D" id="3.40.1310.10">
    <property type="match status" value="1"/>
</dbReference>
<dbReference type="SUPFAM" id="SSF55464">
    <property type="entry name" value="Origin of replication-binding domain, RBD-like"/>
    <property type="match status" value="1"/>
</dbReference>
<keyword evidence="5 15" id="KW-0235">DNA replication</keyword>
<keyword evidence="7 15" id="KW-0378">Hydrolase</keyword>
<comment type="catalytic activity">
    <reaction evidence="13 15 16">
        <text>ATP + H2O = ADP + phosphate + H(+)</text>
        <dbReference type="Rhea" id="RHEA:13065"/>
        <dbReference type="ChEBI" id="CHEBI:15377"/>
        <dbReference type="ChEBI" id="CHEBI:15378"/>
        <dbReference type="ChEBI" id="CHEBI:30616"/>
        <dbReference type="ChEBI" id="CHEBI:43474"/>
        <dbReference type="ChEBI" id="CHEBI:456216"/>
        <dbReference type="EC" id="5.6.2.4"/>
    </reaction>
</comment>
<evidence type="ECO:0000256" key="5">
    <source>
        <dbReference type="ARBA" id="ARBA00022705"/>
    </source>
</evidence>
<evidence type="ECO:0000256" key="10">
    <source>
        <dbReference type="ARBA" id="ARBA00023125"/>
    </source>
</evidence>
<comment type="similarity">
    <text evidence="15 16">Belongs to the papillomaviridae E1 protein family.</text>
</comment>
<dbReference type="RefSeq" id="YP_001672010.1">
    <property type="nucleotide sequence ID" value="NC_010329.1"/>
</dbReference>
<evidence type="ECO:0000256" key="8">
    <source>
        <dbReference type="ARBA" id="ARBA00022806"/>
    </source>
</evidence>
<dbReference type="PIRSF" id="PIRSF003383">
    <property type="entry name" value="Rep_E1_papillomaV"/>
    <property type="match status" value="1"/>
</dbReference>
<dbReference type="GO" id="GO:0003677">
    <property type="term" value="F:DNA binding"/>
    <property type="evidence" value="ECO:0007669"/>
    <property type="project" value="UniProtKB-UniRule"/>
</dbReference>
<feature type="modified residue" description="Phosphoserine; by host" evidence="15">
    <location>
        <position position="101"/>
    </location>
</feature>
<keyword evidence="11 15" id="KW-0413">Isomerase</keyword>
<comment type="subunit">
    <text evidence="15">Can form hexamers. Interacts with E2 protein; this interaction increases E1 DNA binding specificity. Interacts with host DNA polymerase subunit POLA2. Interacts with host single stranded DNA-binding protein RPA1. Interacts with host TOP1; this interaction stimulates the enzymatic activity of TOP1.</text>
</comment>
<evidence type="ECO:0000256" key="1">
    <source>
        <dbReference type="ARBA" id="ARBA00004147"/>
    </source>
</evidence>
<evidence type="ECO:0000256" key="3">
    <source>
        <dbReference type="ARBA" id="ARBA00022553"/>
    </source>
</evidence>
<evidence type="ECO:0000313" key="19">
    <source>
        <dbReference type="Proteomes" id="UP000113513"/>
    </source>
</evidence>
<comment type="catalytic activity">
    <reaction evidence="12 15">
        <text>Couples ATP hydrolysis with the unwinding of duplex DNA by translocating in the 3'-5' direction.</text>
        <dbReference type="EC" id="5.6.2.4"/>
    </reaction>
</comment>
<evidence type="ECO:0000256" key="9">
    <source>
        <dbReference type="ARBA" id="ARBA00022840"/>
    </source>
</evidence>
<comment type="function">
    <text evidence="14 15">ATP-dependent DNA 3'-5' helicase required for initiation of viral DNA replication. It forms a complex with the viral E2 protein. The E1-E2 complex binds to the replication origin which contains binding sites for both proteins. During the initial step, a dimer of E1 interacts with a dimer of protein E2 leading to a complex that binds the viral origin of replication with high specificity. Then, a second dimer of E1 displaces the E2 dimer in an ATP-dependent manner to form the E1 tetramer. Following this, two E1 monomers are added to each half of the site, which results in the formation of two E1 trimers on the viral ori. Subsequently, two hexamers will be created. The double hexamer acts as a bi-directional helicase machinery and unwinds the viral DNA and then recruits the host DNA polymerase to start replication.</text>
</comment>
<evidence type="ECO:0000256" key="7">
    <source>
        <dbReference type="ARBA" id="ARBA00022801"/>
    </source>
</evidence>
<dbReference type="HAMAP" id="MF_04000">
    <property type="entry name" value="PPV_E1"/>
    <property type="match status" value="1"/>
</dbReference>
<comment type="subcellular location">
    <subcellularLocation>
        <location evidence="1 15">Host nucleus</location>
    </subcellularLocation>
</comment>
<evidence type="ECO:0000256" key="4">
    <source>
        <dbReference type="ARBA" id="ARBA00022562"/>
    </source>
</evidence>
<feature type="modified residue" description="Phosphoserine; by host" evidence="15">
    <location>
        <position position="91"/>
    </location>
</feature>
<evidence type="ECO:0000313" key="18">
    <source>
        <dbReference type="EMBL" id="ABR20504.1"/>
    </source>
</evidence>
<keyword evidence="4 15" id="KW-1048">Host nucleus</keyword>
<dbReference type="GO" id="GO:0042025">
    <property type="term" value="C:host cell nucleus"/>
    <property type="evidence" value="ECO:0007669"/>
    <property type="project" value="UniProtKB-SubCell"/>
</dbReference>
<dbReference type="EMBL" id="EF467176">
    <property type="protein sequence ID" value="ABR20504.1"/>
    <property type="molecule type" value="Genomic_DNA"/>
</dbReference>
<dbReference type="GO" id="GO:0005524">
    <property type="term" value="F:ATP binding"/>
    <property type="evidence" value="ECO:0007669"/>
    <property type="project" value="UniProtKB-UniRule"/>
</dbReference>
<dbReference type="InterPro" id="IPR014000">
    <property type="entry name" value="PPV_DNA_helicase_E1_N"/>
</dbReference>
<dbReference type="SUPFAM" id="SSF52540">
    <property type="entry name" value="P-loop containing nucleoside triphosphate hydrolases"/>
    <property type="match status" value="1"/>
</dbReference>
<keyword evidence="10 15" id="KW-0238">DNA-binding</keyword>
<dbReference type="OrthoDB" id="4795at10239"/>
<evidence type="ECO:0000256" key="15">
    <source>
        <dbReference type="HAMAP-Rule" id="MF_04000"/>
    </source>
</evidence>
<comment type="PTM">
    <text evidence="15">Phosphorylated.</text>
</comment>
<keyword evidence="15" id="KW-0832">Ubl conjugation</keyword>
<dbReference type="GO" id="GO:0006260">
    <property type="term" value="P:DNA replication"/>
    <property type="evidence" value="ECO:0007669"/>
    <property type="project" value="UniProtKB-UniRule"/>
</dbReference>
<evidence type="ECO:0000256" key="6">
    <source>
        <dbReference type="ARBA" id="ARBA00022741"/>
    </source>
</evidence>
<name>A8R8N1_9PAPI</name>
<dbReference type="Pfam" id="PF00524">
    <property type="entry name" value="PPV_E1_N"/>
    <property type="match status" value="1"/>
</dbReference>
<proteinExistence type="inferred from homology"/>
<dbReference type="Gene3D" id="3.40.50.300">
    <property type="entry name" value="P-loop containing nucleotide triphosphate hydrolases"/>
    <property type="match status" value="1"/>
</dbReference>
<keyword evidence="8 15" id="KW-0347">Helicase</keyword>
<keyword evidence="6 15" id="KW-0547">Nucleotide-binding</keyword>
<keyword evidence="2 15" id="KW-0244">Early protein</keyword>
<dbReference type="InterPro" id="IPR046832">
    <property type="entry name" value="PPV_E1_DBD"/>
</dbReference>
<dbReference type="InterPro" id="IPR027417">
    <property type="entry name" value="P-loop_NTPase"/>
</dbReference>
<accession>A8R8N1</accession>
<dbReference type="InterPro" id="IPR037102">
    <property type="entry name" value="Znf_lg_T-Ag_D1_dom_sf"/>
</dbReference>
<dbReference type="InterPro" id="IPR001177">
    <property type="entry name" value="PPV_DNA_helicase_E1_C"/>
</dbReference>
<dbReference type="Proteomes" id="UP000113513">
    <property type="component" value="Segment"/>
</dbReference>
<dbReference type="InterPro" id="IPR046935">
    <property type="entry name" value="PPV_E1_DBD_sf"/>
</dbReference>
<reference evidence="18 19" key="1">
    <citation type="journal article" date="2007" name="Int. J. Cancer">
        <title>Cutaneous human papillomavirus 88: Remarkable differences in viral load.</title>
        <authorList>
            <person name="Kullander J."/>
            <person name="Handisurya A."/>
            <person name="Forslund O."/>
            <person name="Geusau A."/>
            <person name="Kirnbauer R."/>
            <person name="Dillner J."/>
        </authorList>
    </citation>
    <scope>NUCLEOTIDE SEQUENCE [LARGE SCALE GENOMIC DNA]</scope>
</reference>
<organism evidence="18 19">
    <name type="scientific">Human papillomavirus 88</name>
    <dbReference type="NCBI Taxonomy" id="337054"/>
    <lineage>
        <taxon>Viruses</taxon>
        <taxon>Monodnaviria</taxon>
        <taxon>Shotokuvirae</taxon>
        <taxon>Cossaviricota</taxon>
        <taxon>Papovaviricetes</taxon>
        <taxon>Zurhausenvirales</taxon>
        <taxon>Papillomaviridae</taxon>
        <taxon>Firstpapillomavirinae</taxon>
        <taxon>Gammapapillomavirus</taxon>
        <taxon>Gammapapillomavirus 5</taxon>
    </lineage>
</organism>
<evidence type="ECO:0000256" key="13">
    <source>
        <dbReference type="ARBA" id="ARBA00048988"/>
    </source>
</evidence>
<dbReference type="Pfam" id="PF20450">
    <property type="entry name" value="PPV_E1_DBD"/>
    <property type="match status" value="1"/>
</dbReference>
<evidence type="ECO:0000256" key="14">
    <source>
        <dbReference type="ARBA" id="ARBA00093297"/>
    </source>
</evidence>
<evidence type="ECO:0000256" key="16">
    <source>
        <dbReference type="PIRNR" id="PIRNR003383"/>
    </source>
</evidence>
<evidence type="ECO:0000259" key="17">
    <source>
        <dbReference type="PROSITE" id="PS51206"/>
    </source>
</evidence>